<dbReference type="Pfam" id="PF20221">
    <property type="entry name" value="DUF6580"/>
    <property type="match status" value="1"/>
</dbReference>
<proteinExistence type="predicted"/>
<evidence type="ECO:0008006" key="4">
    <source>
        <dbReference type="Google" id="ProtNLM"/>
    </source>
</evidence>
<dbReference type="AlphaFoldDB" id="A0A316EC24"/>
<feature type="transmembrane region" description="Helical" evidence="1">
    <location>
        <begin position="56"/>
        <end position="75"/>
    </location>
</feature>
<dbReference type="EMBL" id="QGGO01000012">
    <property type="protein sequence ID" value="PWK26333.1"/>
    <property type="molecule type" value="Genomic_DNA"/>
</dbReference>
<evidence type="ECO:0000313" key="3">
    <source>
        <dbReference type="Proteomes" id="UP000245489"/>
    </source>
</evidence>
<dbReference type="InterPro" id="IPR046487">
    <property type="entry name" value="DUF6580"/>
</dbReference>
<feature type="transmembrane region" description="Helical" evidence="1">
    <location>
        <begin position="7"/>
        <end position="25"/>
    </location>
</feature>
<dbReference type="OrthoDB" id="9806699at2"/>
<gene>
    <name evidence="2" type="ORF">LV89_02504</name>
</gene>
<organism evidence="2 3">
    <name type="scientific">Arcicella aurantiaca</name>
    <dbReference type="NCBI Taxonomy" id="591202"/>
    <lineage>
        <taxon>Bacteria</taxon>
        <taxon>Pseudomonadati</taxon>
        <taxon>Bacteroidota</taxon>
        <taxon>Cytophagia</taxon>
        <taxon>Cytophagales</taxon>
        <taxon>Flectobacillaceae</taxon>
        <taxon>Arcicella</taxon>
    </lineage>
</organism>
<evidence type="ECO:0000256" key="1">
    <source>
        <dbReference type="SAM" id="Phobius"/>
    </source>
</evidence>
<evidence type="ECO:0000313" key="2">
    <source>
        <dbReference type="EMBL" id="PWK26333.1"/>
    </source>
</evidence>
<dbReference type="Proteomes" id="UP000245489">
    <property type="component" value="Unassembled WGS sequence"/>
</dbReference>
<reference evidence="2 3" key="1">
    <citation type="submission" date="2018-05" db="EMBL/GenBank/DDBJ databases">
        <title>Genomic Encyclopedia of Archaeal and Bacterial Type Strains, Phase II (KMG-II): from individual species to whole genera.</title>
        <authorList>
            <person name="Goeker M."/>
        </authorList>
    </citation>
    <scope>NUCLEOTIDE SEQUENCE [LARGE SCALE GENOMIC DNA]</scope>
    <source>
        <strain evidence="2 3">DSM 22214</strain>
    </source>
</reference>
<comment type="caution">
    <text evidence="2">The sequence shown here is derived from an EMBL/GenBank/DDBJ whole genome shotgun (WGS) entry which is preliminary data.</text>
</comment>
<keyword evidence="1" id="KW-1133">Transmembrane helix</keyword>
<keyword evidence="1" id="KW-0472">Membrane</keyword>
<sequence length="190" mass="21050">MKNSVNLRFGVISGMILLAAISRFIPVMIPSLSNFSPVGAMALFGGAYFTRKSWAFAVPLFALWISNLVLNNVFYKQYYPTFSFGFETTVFISISVMVAIGIVTLKKVNVTNVLLANLLGTIAFFTVSNFLVWNGGTMYPKTMEGLVTCYTMALPFLKNSLMSNLLFSAVMFGMYEYAKTQVKELAVVRA</sequence>
<protein>
    <recommendedName>
        <fullName evidence="4">Riboflavin transporter</fullName>
    </recommendedName>
</protein>
<feature type="transmembrane region" description="Helical" evidence="1">
    <location>
        <begin position="81"/>
        <end position="105"/>
    </location>
</feature>
<keyword evidence="3" id="KW-1185">Reference proteome</keyword>
<feature type="transmembrane region" description="Helical" evidence="1">
    <location>
        <begin position="112"/>
        <end position="133"/>
    </location>
</feature>
<accession>A0A316EC24</accession>
<keyword evidence="1" id="KW-0812">Transmembrane</keyword>
<name>A0A316EC24_9BACT</name>
<dbReference type="RefSeq" id="WP_109743233.1">
    <property type="nucleotide sequence ID" value="NZ_QGGO01000012.1"/>
</dbReference>